<dbReference type="GO" id="GO:0016020">
    <property type="term" value="C:membrane"/>
    <property type="evidence" value="ECO:0007669"/>
    <property type="project" value="UniProtKB-SubCell"/>
</dbReference>
<organism evidence="8 9">
    <name type="scientific">Diaphorina citri</name>
    <name type="common">Asian citrus psyllid</name>
    <dbReference type="NCBI Taxonomy" id="121845"/>
    <lineage>
        <taxon>Eukaryota</taxon>
        <taxon>Metazoa</taxon>
        <taxon>Ecdysozoa</taxon>
        <taxon>Arthropoda</taxon>
        <taxon>Hexapoda</taxon>
        <taxon>Insecta</taxon>
        <taxon>Pterygota</taxon>
        <taxon>Neoptera</taxon>
        <taxon>Paraneoptera</taxon>
        <taxon>Hemiptera</taxon>
        <taxon>Sternorrhyncha</taxon>
        <taxon>Psylloidea</taxon>
        <taxon>Psyllidae</taxon>
        <taxon>Diaphorininae</taxon>
        <taxon>Diaphorina</taxon>
    </lineage>
</organism>
<protein>
    <submittedName>
        <fullName evidence="9">Facilitated trehalose transporter Tret1-2 homolog</fullName>
    </submittedName>
</protein>
<evidence type="ECO:0000256" key="6">
    <source>
        <dbReference type="SAM" id="Phobius"/>
    </source>
</evidence>
<accession>A0A3Q0JHA2</accession>
<evidence type="ECO:0000313" key="9">
    <source>
        <dbReference type="RefSeq" id="XP_026687801.1"/>
    </source>
</evidence>
<feature type="compositionally biased region" description="Polar residues" evidence="5">
    <location>
        <begin position="7"/>
        <end position="22"/>
    </location>
</feature>
<feature type="transmembrane region" description="Helical" evidence="6">
    <location>
        <begin position="62"/>
        <end position="83"/>
    </location>
</feature>
<feature type="region of interest" description="Disordered" evidence="5">
    <location>
        <begin position="1"/>
        <end position="22"/>
    </location>
</feature>
<dbReference type="STRING" id="121845.A0A3Q0JHA2"/>
<evidence type="ECO:0000256" key="3">
    <source>
        <dbReference type="ARBA" id="ARBA00022989"/>
    </source>
</evidence>
<dbReference type="AlphaFoldDB" id="A0A3Q0JHA2"/>
<evidence type="ECO:0000256" key="1">
    <source>
        <dbReference type="ARBA" id="ARBA00004141"/>
    </source>
</evidence>
<evidence type="ECO:0000256" key="4">
    <source>
        <dbReference type="ARBA" id="ARBA00023136"/>
    </source>
</evidence>
<comment type="subcellular location">
    <subcellularLocation>
        <location evidence="1">Membrane</location>
        <topology evidence="1">Multi-pass membrane protein</topology>
    </subcellularLocation>
</comment>
<dbReference type="GeneID" id="103521200"/>
<feature type="transmembrane region" description="Helical" evidence="6">
    <location>
        <begin position="146"/>
        <end position="165"/>
    </location>
</feature>
<dbReference type="GO" id="GO:0022857">
    <property type="term" value="F:transmembrane transporter activity"/>
    <property type="evidence" value="ECO:0007669"/>
    <property type="project" value="InterPro"/>
</dbReference>
<dbReference type="Proteomes" id="UP000079169">
    <property type="component" value="Unplaced"/>
</dbReference>
<dbReference type="RefSeq" id="XP_026687801.1">
    <property type="nucleotide sequence ID" value="XM_026832000.1"/>
</dbReference>
<dbReference type="PROSITE" id="PS50850">
    <property type="entry name" value="MFS"/>
    <property type="match status" value="1"/>
</dbReference>
<dbReference type="InterPro" id="IPR036259">
    <property type="entry name" value="MFS_trans_sf"/>
</dbReference>
<keyword evidence="8" id="KW-1185">Reference proteome</keyword>
<dbReference type="InterPro" id="IPR020846">
    <property type="entry name" value="MFS_dom"/>
</dbReference>
<dbReference type="PaxDb" id="121845-A0A3Q0JHA2"/>
<feature type="transmembrane region" description="Helical" evidence="6">
    <location>
        <begin position="31"/>
        <end position="50"/>
    </location>
</feature>
<dbReference type="PANTHER" id="PTHR48021">
    <property type="match status" value="1"/>
</dbReference>
<dbReference type="Gene3D" id="1.20.1250.20">
    <property type="entry name" value="MFS general substrate transporter like domains"/>
    <property type="match status" value="1"/>
</dbReference>
<reference evidence="9" key="1">
    <citation type="submission" date="2025-08" db="UniProtKB">
        <authorList>
            <consortium name="RefSeq"/>
        </authorList>
    </citation>
    <scope>IDENTIFICATION</scope>
</reference>
<dbReference type="KEGG" id="dci:103521200"/>
<feature type="non-terminal residue" evidence="9">
    <location>
        <position position="231"/>
    </location>
</feature>
<feature type="transmembrane region" description="Helical" evidence="6">
    <location>
        <begin position="89"/>
        <end position="107"/>
    </location>
</feature>
<evidence type="ECO:0000256" key="5">
    <source>
        <dbReference type="SAM" id="MobiDB-lite"/>
    </source>
</evidence>
<keyword evidence="3 6" id="KW-1133">Transmembrane helix</keyword>
<keyword evidence="4 6" id="KW-0472">Membrane</keyword>
<gene>
    <name evidence="9" type="primary">LOC103521200</name>
</gene>
<proteinExistence type="predicted"/>
<sequence length="231" mass="25623">MVGIAASWSSPVQSLLKSNNSPVGPLTDREFSWIGSLPPIGAICGAFFWNEIIHHLGRKKSALLVTATFFVSNLICCFCTSYYQLLLARFLCGIGIVGCMINNGNYLSEISETKYKGMLCSLTVVVAVMGALFVIIQGSFLSYFHINLITTVACGILLVVLLLYIPESPVHLLRKGQEHKSKEILKWLRCTEDEYVLDRELKILKNSFLNTSQSARKLSVAEVHSNPLSKF</sequence>
<dbReference type="Pfam" id="PF00083">
    <property type="entry name" value="Sugar_tr"/>
    <property type="match status" value="1"/>
</dbReference>
<dbReference type="InterPro" id="IPR005828">
    <property type="entry name" value="MFS_sugar_transport-like"/>
</dbReference>
<name>A0A3Q0JHA2_DIACI</name>
<keyword evidence="2 6" id="KW-0812">Transmembrane</keyword>
<evidence type="ECO:0000256" key="2">
    <source>
        <dbReference type="ARBA" id="ARBA00022692"/>
    </source>
</evidence>
<feature type="transmembrane region" description="Helical" evidence="6">
    <location>
        <begin position="119"/>
        <end position="140"/>
    </location>
</feature>
<dbReference type="SUPFAM" id="SSF103473">
    <property type="entry name" value="MFS general substrate transporter"/>
    <property type="match status" value="1"/>
</dbReference>
<evidence type="ECO:0000313" key="8">
    <source>
        <dbReference type="Proteomes" id="UP000079169"/>
    </source>
</evidence>
<dbReference type="PANTHER" id="PTHR48021:SF1">
    <property type="entry name" value="GH07001P-RELATED"/>
    <property type="match status" value="1"/>
</dbReference>
<feature type="domain" description="Major facilitator superfamily (MFS) profile" evidence="7">
    <location>
        <begin position="1"/>
        <end position="231"/>
    </location>
</feature>
<dbReference type="InterPro" id="IPR050549">
    <property type="entry name" value="MFS_Trehalose_Transporter"/>
</dbReference>
<evidence type="ECO:0000259" key="7">
    <source>
        <dbReference type="PROSITE" id="PS50850"/>
    </source>
</evidence>